<keyword evidence="6" id="KW-0560">Oxidoreductase</keyword>
<name>K1LUF4_CECL9</name>
<keyword evidence="3" id="KW-0227">DNA damage</keyword>
<evidence type="ECO:0000256" key="7">
    <source>
        <dbReference type="ARBA" id="ARBA00023004"/>
    </source>
</evidence>
<feature type="domain" description="Fe2OG dioxygenase" evidence="9">
    <location>
        <begin position="102"/>
        <end position="200"/>
    </location>
</feature>
<accession>K1LUF4</accession>
<dbReference type="GO" id="GO:0140097">
    <property type="term" value="F:catalytic activity, acting on DNA"/>
    <property type="evidence" value="ECO:0007669"/>
    <property type="project" value="UniProtKB-ARBA"/>
</dbReference>
<dbReference type="GO" id="GO:0032451">
    <property type="term" value="F:demethylase activity"/>
    <property type="evidence" value="ECO:0007669"/>
    <property type="project" value="UniProtKB-ARBA"/>
</dbReference>
<evidence type="ECO:0000256" key="1">
    <source>
        <dbReference type="ARBA" id="ARBA00001954"/>
    </source>
</evidence>
<dbReference type="AlphaFoldDB" id="K1LUF4"/>
<keyword evidence="7" id="KW-0408">Iron</keyword>
<evidence type="ECO:0000313" key="11">
    <source>
        <dbReference type="Proteomes" id="UP000004478"/>
    </source>
</evidence>
<organism evidence="10 11">
    <name type="scientific">Cecembia lonarensis (strain CCUG 58316 / KCTC 22772 / LW9)</name>
    <dbReference type="NCBI Taxonomy" id="1225176"/>
    <lineage>
        <taxon>Bacteria</taxon>
        <taxon>Pseudomonadati</taxon>
        <taxon>Bacteroidota</taxon>
        <taxon>Cytophagia</taxon>
        <taxon>Cytophagales</taxon>
        <taxon>Cyclobacteriaceae</taxon>
        <taxon>Cecembia</taxon>
    </lineage>
</organism>
<dbReference type="Gene3D" id="2.60.120.590">
    <property type="entry name" value="Alpha-ketoglutarate-dependent dioxygenase AlkB-like"/>
    <property type="match status" value="1"/>
</dbReference>
<dbReference type="GO" id="GO:0046872">
    <property type="term" value="F:metal ion binding"/>
    <property type="evidence" value="ECO:0007669"/>
    <property type="project" value="UniProtKB-KW"/>
</dbReference>
<evidence type="ECO:0000259" key="9">
    <source>
        <dbReference type="PROSITE" id="PS51471"/>
    </source>
</evidence>
<evidence type="ECO:0000313" key="10">
    <source>
        <dbReference type="EMBL" id="EKB47744.1"/>
    </source>
</evidence>
<dbReference type="InterPro" id="IPR005123">
    <property type="entry name" value="Oxoglu/Fe-dep_dioxygenase_dom"/>
</dbReference>
<comment type="caution">
    <text evidence="10">The sequence shown here is derived from an EMBL/GenBank/DDBJ whole genome shotgun (WGS) entry which is preliminary data.</text>
</comment>
<evidence type="ECO:0000256" key="5">
    <source>
        <dbReference type="ARBA" id="ARBA00022964"/>
    </source>
</evidence>
<proteinExistence type="predicted"/>
<sequence length="200" mass="23679">MNMQSIGSGENLLPEKGEVFYYPYFFDKSQSNIFLERLIREINWKQEPIWMFGKQVMQPRLTALYGNEGISYGYSGIKMEPHSWNPLLMEIKDAIEKVAQTSFTHVLLNYYRDGQDSMGWHRDNEPELGLNPVIGSVSFGVPRKFQFRQYHDKTVKKEFLLEHGSFLLMKEETQHHWEHQIPKSKKVHGPRINLTFRRIQ</sequence>
<dbReference type="FunFam" id="2.60.120.590:FF:000004">
    <property type="entry name" value="DNA oxidative demethylase ALKBH2"/>
    <property type="match status" value="1"/>
</dbReference>
<comment type="cofactor">
    <cofactor evidence="1">
        <name>Fe(2+)</name>
        <dbReference type="ChEBI" id="CHEBI:29033"/>
    </cofactor>
</comment>
<reference evidence="10 11" key="1">
    <citation type="journal article" date="2012" name="J. Bacteriol.">
        <title>Draft Genome Sequence of Cecembia lonarensis Strain LW9T, Isolated from Lonar Lake, a Haloalkaline Lake in India.</title>
        <authorList>
            <person name="Shivaji S."/>
            <person name="Ara S."/>
            <person name="Singh A."/>
            <person name="Pinnaka A.K."/>
        </authorList>
    </citation>
    <scope>NUCLEOTIDE SEQUENCE [LARGE SCALE GENOMIC DNA]</scope>
    <source>
        <strain evidence="10 11">LW9</strain>
    </source>
</reference>
<gene>
    <name evidence="10" type="ORF">B879_03646</name>
</gene>
<keyword evidence="8" id="KW-0234">DNA repair</keyword>
<keyword evidence="4" id="KW-0460">Magnesium</keyword>
<dbReference type="Pfam" id="PF13532">
    <property type="entry name" value="2OG-FeII_Oxy_2"/>
    <property type="match status" value="1"/>
</dbReference>
<dbReference type="GO" id="GO:0006307">
    <property type="term" value="P:DNA alkylation repair"/>
    <property type="evidence" value="ECO:0007669"/>
    <property type="project" value="InterPro"/>
</dbReference>
<dbReference type="PANTHER" id="PTHR31212:SF4">
    <property type="entry name" value="ALPHA-KETOGLUTARATE-DEPENDENT DIOXYGENASE ALKB HOMOLOG 3"/>
    <property type="match status" value="1"/>
</dbReference>
<dbReference type="Proteomes" id="UP000004478">
    <property type="component" value="Unassembled WGS sequence"/>
</dbReference>
<evidence type="ECO:0000256" key="2">
    <source>
        <dbReference type="ARBA" id="ARBA00022723"/>
    </source>
</evidence>
<dbReference type="InterPro" id="IPR032854">
    <property type="entry name" value="ALKBH3"/>
</dbReference>
<evidence type="ECO:0000256" key="3">
    <source>
        <dbReference type="ARBA" id="ARBA00022763"/>
    </source>
</evidence>
<dbReference type="GO" id="GO:0016787">
    <property type="term" value="F:hydrolase activity"/>
    <property type="evidence" value="ECO:0007669"/>
    <property type="project" value="UniProtKB-ARBA"/>
</dbReference>
<dbReference type="RefSeq" id="WP_009186661.1">
    <property type="nucleotide sequence ID" value="NZ_AMGM01000095.1"/>
</dbReference>
<keyword evidence="2" id="KW-0479">Metal-binding</keyword>
<dbReference type="InterPro" id="IPR037151">
    <property type="entry name" value="AlkB-like_sf"/>
</dbReference>
<dbReference type="SUPFAM" id="SSF51197">
    <property type="entry name" value="Clavaminate synthase-like"/>
    <property type="match status" value="1"/>
</dbReference>
<keyword evidence="5" id="KW-0223">Dioxygenase</keyword>
<protein>
    <recommendedName>
        <fullName evidence="9">Fe2OG dioxygenase domain-containing protein</fullName>
    </recommendedName>
</protein>
<evidence type="ECO:0000256" key="6">
    <source>
        <dbReference type="ARBA" id="ARBA00023002"/>
    </source>
</evidence>
<dbReference type="GO" id="GO:0051213">
    <property type="term" value="F:dioxygenase activity"/>
    <property type="evidence" value="ECO:0007669"/>
    <property type="project" value="UniProtKB-KW"/>
</dbReference>
<evidence type="ECO:0000256" key="4">
    <source>
        <dbReference type="ARBA" id="ARBA00022842"/>
    </source>
</evidence>
<dbReference type="GO" id="GO:0016705">
    <property type="term" value="F:oxidoreductase activity, acting on paired donors, with incorporation or reduction of molecular oxygen"/>
    <property type="evidence" value="ECO:0007669"/>
    <property type="project" value="UniProtKB-ARBA"/>
</dbReference>
<dbReference type="PANTHER" id="PTHR31212">
    <property type="entry name" value="ALPHA-KETOGLUTARATE-DEPENDENT DIOXYGENASE ALKB HOMOLOG 3"/>
    <property type="match status" value="1"/>
</dbReference>
<evidence type="ECO:0000256" key="8">
    <source>
        <dbReference type="ARBA" id="ARBA00023204"/>
    </source>
</evidence>
<keyword evidence="11" id="KW-1185">Reference proteome</keyword>
<dbReference type="OrthoDB" id="190276at2"/>
<dbReference type="EMBL" id="AMGM01000095">
    <property type="protein sequence ID" value="EKB47744.1"/>
    <property type="molecule type" value="Genomic_DNA"/>
</dbReference>
<dbReference type="InterPro" id="IPR027450">
    <property type="entry name" value="AlkB-like"/>
</dbReference>
<dbReference type="PROSITE" id="PS51471">
    <property type="entry name" value="FE2OG_OXY"/>
    <property type="match status" value="1"/>
</dbReference>